<dbReference type="RefSeq" id="WP_377710290.1">
    <property type="nucleotide sequence ID" value="NZ_JBHSMP010000009.1"/>
</dbReference>
<organism evidence="1 2">
    <name type="scientific">Paraburkholderia denitrificans</name>
    <dbReference type="NCBI Taxonomy" id="694025"/>
    <lineage>
        <taxon>Bacteria</taxon>
        <taxon>Pseudomonadati</taxon>
        <taxon>Pseudomonadota</taxon>
        <taxon>Betaproteobacteria</taxon>
        <taxon>Burkholderiales</taxon>
        <taxon>Burkholderiaceae</taxon>
        <taxon>Paraburkholderia</taxon>
    </lineage>
</organism>
<proteinExistence type="predicted"/>
<dbReference type="Proteomes" id="UP001596103">
    <property type="component" value="Unassembled WGS sequence"/>
</dbReference>
<name>A0ABW0J5Y7_9BURK</name>
<comment type="caution">
    <text evidence="1">The sequence shown here is derived from an EMBL/GenBank/DDBJ whole genome shotgun (WGS) entry which is preliminary data.</text>
</comment>
<accession>A0ABW0J5Y7</accession>
<dbReference type="EMBL" id="JBHSMP010000009">
    <property type="protein sequence ID" value="MFC5428476.1"/>
    <property type="molecule type" value="Genomic_DNA"/>
</dbReference>
<gene>
    <name evidence="1" type="ORF">ACFPTO_06615</name>
</gene>
<evidence type="ECO:0000313" key="2">
    <source>
        <dbReference type="Proteomes" id="UP001596103"/>
    </source>
</evidence>
<evidence type="ECO:0000313" key="1">
    <source>
        <dbReference type="EMBL" id="MFC5428476.1"/>
    </source>
</evidence>
<sequence length="59" mass="7000">MDNLHTLKARINQMIDLELDRCRRKMGNFAWTEHEAWITENIVASAKAWIVVELKEGRF</sequence>
<reference evidence="2" key="1">
    <citation type="journal article" date="2019" name="Int. J. Syst. Evol. Microbiol.">
        <title>The Global Catalogue of Microorganisms (GCM) 10K type strain sequencing project: providing services to taxonomists for standard genome sequencing and annotation.</title>
        <authorList>
            <consortium name="The Broad Institute Genomics Platform"/>
            <consortium name="The Broad Institute Genome Sequencing Center for Infectious Disease"/>
            <person name="Wu L."/>
            <person name="Ma J."/>
        </authorList>
    </citation>
    <scope>NUCLEOTIDE SEQUENCE [LARGE SCALE GENOMIC DNA]</scope>
    <source>
        <strain evidence="2">CCUG 56042</strain>
    </source>
</reference>
<protein>
    <submittedName>
        <fullName evidence="1">Uncharacterized protein</fullName>
    </submittedName>
</protein>
<keyword evidence="2" id="KW-1185">Reference proteome</keyword>